<protein>
    <submittedName>
        <fullName evidence="3">ROK family transcriptional regulator</fullName>
    </submittedName>
</protein>
<dbReference type="SUPFAM" id="SSF53067">
    <property type="entry name" value="Actin-like ATPase domain"/>
    <property type="match status" value="1"/>
</dbReference>
<dbReference type="EMBL" id="CP146203">
    <property type="protein sequence ID" value="XBH21664.1"/>
    <property type="molecule type" value="Genomic_DNA"/>
</dbReference>
<evidence type="ECO:0000256" key="2">
    <source>
        <dbReference type="SAM" id="MobiDB-lite"/>
    </source>
</evidence>
<dbReference type="InterPro" id="IPR000600">
    <property type="entry name" value="ROK"/>
</dbReference>
<evidence type="ECO:0000313" key="3">
    <source>
        <dbReference type="EMBL" id="XBH21664.1"/>
    </source>
</evidence>
<dbReference type="Gene3D" id="1.10.10.10">
    <property type="entry name" value="Winged helix-like DNA-binding domain superfamily/Winged helix DNA-binding domain"/>
    <property type="match status" value="1"/>
</dbReference>
<evidence type="ECO:0000256" key="1">
    <source>
        <dbReference type="ARBA" id="ARBA00006479"/>
    </source>
</evidence>
<dbReference type="Gene3D" id="3.30.420.40">
    <property type="match status" value="2"/>
</dbReference>
<gene>
    <name evidence="3" type="ORF">V5R04_00085</name>
</gene>
<dbReference type="AlphaFoldDB" id="A0AAU7DUL4"/>
<proteinExistence type="inferred from homology"/>
<dbReference type="PANTHER" id="PTHR18964">
    <property type="entry name" value="ROK (REPRESSOR, ORF, KINASE) FAMILY"/>
    <property type="match status" value="1"/>
</dbReference>
<dbReference type="InterPro" id="IPR036388">
    <property type="entry name" value="WH-like_DNA-bd_sf"/>
</dbReference>
<reference evidence="3" key="1">
    <citation type="submission" date="2024-02" db="EMBL/GenBank/DDBJ databases">
        <title>Tomenella chthoni gen. nov. sp. nov., a member of the family Jonesiaceae isolated from bat guano.</title>
        <authorList>
            <person name="Miller S.L."/>
            <person name="King J."/>
            <person name="Sankaranarayanan K."/>
            <person name="Lawson P.A."/>
        </authorList>
    </citation>
    <scope>NUCLEOTIDE SEQUENCE</scope>
    <source>
        <strain evidence="3">BS-20</strain>
    </source>
</reference>
<feature type="region of interest" description="Disordered" evidence="2">
    <location>
        <begin position="1"/>
        <end position="30"/>
    </location>
</feature>
<dbReference type="InterPro" id="IPR043129">
    <property type="entry name" value="ATPase_NBD"/>
</dbReference>
<dbReference type="SUPFAM" id="SSF46785">
    <property type="entry name" value="Winged helix' DNA-binding domain"/>
    <property type="match status" value="1"/>
</dbReference>
<sequence length="446" mass="46173">MTSPMALPVSTHQPDSAGPTIPPSQEPPTDAAQTVAQTELAGHSRAIVKALLLGGPHSRGDLATRLDLSAGSLTRLSKPLIAAGIIIEQPLQDSAPGLGRPSVPLAFNHRAYRFIGIKLTQTHAYGALTLADASLEHQLDLPLADQSPQAALAAITQIAGALSDVAPADSRVAAIGISLGGHVSNYRTVTHADHLGWDQVPLASLVEDATGIPCVVENDIVAQTEFTHWFGQGADTDSFALFTMGAGIGYGLVTHGHAVGSPEAGYSLLSHFPLMSTKLFSYANELIAACGGSGSVDLPTGTDSHLAPWPLLTTCGHIGCATAMLTLRGLEQRATLAFGRTVTFQQLLGLATAGDPTAQLLTDASGYALGTALAAISNLTLVPKIVLGGEACELANVARSALLSGLHDHRDKRTQDPQLFFQAPDLALWAQGAAVVAVHNTILGRV</sequence>
<organism evidence="3">
    <name type="scientific">Jonesiaceae bacterium BS-20</name>
    <dbReference type="NCBI Taxonomy" id="3120821"/>
    <lineage>
        <taxon>Bacteria</taxon>
        <taxon>Bacillati</taxon>
        <taxon>Actinomycetota</taxon>
        <taxon>Actinomycetes</taxon>
        <taxon>Micrococcales</taxon>
        <taxon>Jonesiaceae</taxon>
    </lineage>
</organism>
<dbReference type="Pfam" id="PF00480">
    <property type="entry name" value="ROK"/>
    <property type="match status" value="1"/>
</dbReference>
<dbReference type="InterPro" id="IPR036390">
    <property type="entry name" value="WH_DNA-bd_sf"/>
</dbReference>
<accession>A0AAU7DUL4</accession>
<comment type="similarity">
    <text evidence="1">Belongs to the ROK (NagC/XylR) family.</text>
</comment>
<dbReference type="PANTHER" id="PTHR18964:SF149">
    <property type="entry name" value="BIFUNCTIONAL UDP-N-ACETYLGLUCOSAMINE 2-EPIMERASE_N-ACETYLMANNOSAMINE KINASE"/>
    <property type="match status" value="1"/>
</dbReference>
<name>A0AAU7DUL4_9MICO</name>